<evidence type="ECO:0000313" key="2">
    <source>
        <dbReference type="Proteomes" id="UP000318453"/>
    </source>
</evidence>
<dbReference type="KEGG" id="enn:FRE64_02350"/>
<dbReference type="EMBL" id="CP042326">
    <property type="protein sequence ID" value="QDZ38880.1"/>
    <property type="molecule type" value="Genomic_DNA"/>
</dbReference>
<evidence type="ECO:0000313" key="1">
    <source>
        <dbReference type="EMBL" id="QDZ38880.1"/>
    </source>
</evidence>
<protein>
    <submittedName>
        <fullName evidence="1">DUF4278 domain-containing protein</fullName>
    </submittedName>
</protein>
<dbReference type="OrthoDB" id="515032at2"/>
<organism evidence="1 2">
    <name type="scientific">Euhalothece natronophila Z-M001</name>
    <dbReference type="NCBI Taxonomy" id="522448"/>
    <lineage>
        <taxon>Bacteria</taxon>
        <taxon>Bacillati</taxon>
        <taxon>Cyanobacteriota</taxon>
        <taxon>Cyanophyceae</taxon>
        <taxon>Oscillatoriophycideae</taxon>
        <taxon>Chroococcales</taxon>
        <taxon>Halothecacae</taxon>
        <taxon>Halothece cluster</taxon>
        <taxon>Euhalothece</taxon>
    </lineage>
</organism>
<sequence length="113" mass="13021">MKLTYRGTQYEKNAPVVETQPKEVVGRYRGLDWRFYGAKKPLYLQPRANLTYRGVTYQVHPTVANTPDVSVKPNAKLEPVETKAQSLMRNQVLKFKKRQKAMLSRATAEVKSH</sequence>
<name>A0A5B8NKK3_9CHRO</name>
<accession>A0A5B8NKK3</accession>
<dbReference type="Proteomes" id="UP000318453">
    <property type="component" value="Chromosome"/>
</dbReference>
<dbReference type="AlphaFoldDB" id="A0A5B8NKK3"/>
<gene>
    <name evidence="1" type="ORF">FRE64_02350</name>
</gene>
<keyword evidence="2" id="KW-1185">Reference proteome</keyword>
<reference evidence="1" key="1">
    <citation type="submission" date="2019-08" db="EMBL/GenBank/DDBJ databases">
        <title>Carotenoids and Carotenoid Binding Proteins in the Halophilic Cyanobacterium Euhalothece sp. ZM00.</title>
        <authorList>
            <person name="Cho S.M."/>
            <person name="Song J.Y."/>
            <person name="Park Y.-I."/>
        </authorList>
    </citation>
    <scope>NUCLEOTIDE SEQUENCE [LARGE SCALE GENOMIC DNA]</scope>
    <source>
        <strain evidence="1">Z-M001</strain>
    </source>
</reference>
<dbReference type="Pfam" id="PF14105">
    <property type="entry name" value="DUF4278"/>
    <property type="match status" value="1"/>
</dbReference>
<proteinExistence type="predicted"/>
<dbReference type="InterPro" id="IPR025458">
    <property type="entry name" value="DUF4278"/>
</dbReference>
<dbReference type="RefSeq" id="WP_146294491.1">
    <property type="nucleotide sequence ID" value="NZ_CP042326.1"/>
</dbReference>